<protein>
    <submittedName>
        <fullName evidence="1">Uncharacterized protein</fullName>
    </submittedName>
</protein>
<proteinExistence type="predicted"/>
<evidence type="ECO:0000313" key="2">
    <source>
        <dbReference type="Proteomes" id="UP001164250"/>
    </source>
</evidence>
<reference evidence="2" key="1">
    <citation type="journal article" date="2023" name="G3 (Bethesda)">
        <title>Genome assembly and association tests identify interacting loci associated with vigor, precocity, and sex in interspecific pistachio rootstocks.</title>
        <authorList>
            <person name="Palmer W."/>
            <person name="Jacygrad E."/>
            <person name="Sagayaradj S."/>
            <person name="Cavanaugh K."/>
            <person name="Han R."/>
            <person name="Bertier L."/>
            <person name="Beede B."/>
            <person name="Kafkas S."/>
            <person name="Golino D."/>
            <person name="Preece J."/>
            <person name="Michelmore R."/>
        </authorList>
    </citation>
    <scope>NUCLEOTIDE SEQUENCE [LARGE SCALE GENOMIC DNA]</scope>
</reference>
<gene>
    <name evidence="1" type="ORF">Patl1_13033</name>
</gene>
<accession>A0ACC1AYI5</accession>
<evidence type="ECO:0000313" key="1">
    <source>
        <dbReference type="EMBL" id="KAJ0091744.1"/>
    </source>
</evidence>
<name>A0ACC1AYI5_9ROSI</name>
<organism evidence="1 2">
    <name type="scientific">Pistacia atlantica</name>
    <dbReference type="NCBI Taxonomy" id="434234"/>
    <lineage>
        <taxon>Eukaryota</taxon>
        <taxon>Viridiplantae</taxon>
        <taxon>Streptophyta</taxon>
        <taxon>Embryophyta</taxon>
        <taxon>Tracheophyta</taxon>
        <taxon>Spermatophyta</taxon>
        <taxon>Magnoliopsida</taxon>
        <taxon>eudicotyledons</taxon>
        <taxon>Gunneridae</taxon>
        <taxon>Pentapetalae</taxon>
        <taxon>rosids</taxon>
        <taxon>malvids</taxon>
        <taxon>Sapindales</taxon>
        <taxon>Anacardiaceae</taxon>
        <taxon>Pistacia</taxon>
    </lineage>
</organism>
<sequence>MRDPKGDRHQTCASCCHRRRPCHPDCLFALYFPANQRNTYERIIKLYPFSKLKEAMTKTIPESERSDSVKSFKFDAYMRARYPVDGYRRIQLGYFRAKDSRYGTGNVGQEGIVPMNQPANEYVMVLDFFVPDFQESASE</sequence>
<dbReference type="EMBL" id="CM047904">
    <property type="protein sequence ID" value="KAJ0091744.1"/>
    <property type="molecule type" value="Genomic_DNA"/>
</dbReference>
<dbReference type="Proteomes" id="UP001164250">
    <property type="component" value="Chromosome 8"/>
</dbReference>
<comment type="caution">
    <text evidence="1">The sequence shown here is derived from an EMBL/GenBank/DDBJ whole genome shotgun (WGS) entry which is preliminary data.</text>
</comment>
<keyword evidence="2" id="KW-1185">Reference proteome</keyword>